<gene>
    <name evidence="2" type="ORF">DWV06_02920</name>
</gene>
<accession>A0A371AXX8</accession>
<dbReference type="InterPro" id="IPR008964">
    <property type="entry name" value="Invasin/intimin_cell_adhesion"/>
</dbReference>
<proteinExistence type="predicted"/>
<feature type="domain" description="GP-PDE" evidence="1">
    <location>
        <begin position="304"/>
        <end position="539"/>
    </location>
</feature>
<dbReference type="InterPro" id="IPR003343">
    <property type="entry name" value="Big_2"/>
</dbReference>
<dbReference type="PANTHER" id="PTHR46211:SF1">
    <property type="entry name" value="GLYCEROPHOSPHODIESTER PHOSPHODIESTERASE, CYTOPLASMIC"/>
    <property type="match status" value="1"/>
</dbReference>
<dbReference type="AlphaFoldDB" id="A0A371AXX8"/>
<name>A0A371AXX8_9FIRM</name>
<dbReference type="SUPFAM" id="SSF49373">
    <property type="entry name" value="Invasin/intimin cell-adhesion fragments"/>
    <property type="match status" value="3"/>
</dbReference>
<evidence type="ECO:0000313" key="3">
    <source>
        <dbReference type="Proteomes" id="UP000255036"/>
    </source>
</evidence>
<dbReference type="Gene3D" id="2.60.40.1080">
    <property type="match status" value="3"/>
</dbReference>
<dbReference type="InterPro" id="IPR030395">
    <property type="entry name" value="GP_PDE_dom"/>
</dbReference>
<dbReference type="SMART" id="SM00635">
    <property type="entry name" value="BID_2"/>
    <property type="match status" value="3"/>
</dbReference>
<dbReference type="Gene3D" id="3.20.20.190">
    <property type="entry name" value="Phosphatidylinositol (PI) phosphodiesterase"/>
    <property type="match status" value="1"/>
</dbReference>
<sequence length="539" mass="58843">MECISMKKRKNYLFFILLSFCFLILYTGNPSNKVEAAKIKKIKSLKFKTVGKTVTVSKKESKKLRVTRKPSNAANMKLIWTSSRPSVVSVAKNGVVTGRKKGTSTISARTTDGSNLKIKCKVTVGKKVKSVKFLNSRKLSVLKAGSTYKLKASISPSSASNKKLSWTSSNSSVVQVSSSGVVKAKRNGTAKITVCSTDGTNKKQTCKVKVFTPVSSVCLYSPSGNTLVQKGATLSLNASILPKTASKTTLNWSSSNPTVAIVNNLGVVTAVNSGVTFITAFSTDGSNKSTTIKIIVDCLNASTTKLVAHRGYSAMAPENSLAAFQLACQSNFWGVELDIWETIDHEFVVTHNNSLLARCGVSVNVTDLTLEQATSYTIVNANNVSSYPNQKIPALKQALDIFAQYPYIRPVIEIKQSLSKESLTHLLELLNSYHMMDRVNIISFKANNLTTIRTLKQLGGDTVSLQYLIKNPVDSTVKYCIENRIELNCDYRYVNPSFVSTLHANGRKSIVYTVNSYADAYRVVKTAGVDIITSDNKLF</sequence>
<dbReference type="PANTHER" id="PTHR46211">
    <property type="entry name" value="GLYCEROPHOSPHORYL DIESTER PHOSPHODIESTERASE"/>
    <property type="match status" value="1"/>
</dbReference>
<reference evidence="2 3" key="1">
    <citation type="submission" date="2018-07" db="EMBL/GenBank/DDBJ databases">
        <title>Anaerosacharophilus polymeroproducens gen. nov. sp. nov., an anaerobic bacterium isolated from salt field.</title>
        <authorList>
            <person name="Kim W."/>
            <person name="Yang S.-H."/>
            <person name="Oh J."/>
            <person name="Lee J.-H."/>
            <person name="Kwon K.K."/>
        </authorList>
    </citation>
    <scope>NUCLEOTIDE SEQUENCE [LARGE SCALE GENOMIC DNA]</scope>
    <source>
        <strain evidence="2 3">MCWD5</strain>
    </source>
</reference>
<dbReference type="EMBL" id="QRCT01000012">
    <property type="protein sequence ID" value="RDU24444.1"/>
    <property type="molecule type" value="Genomic_DNA"/>
</dbReference>
<dbReference type="GO" id="GO:0006629">
    <property type="term" value="P:lipid metabolic process"/>
    <property type="evidence" value="ECO:0007669"/>
    <property type="project" value="InterPro"/>
</dbReference>
<dbReference type="InterPro" id="IPR017946">
    <property type="entry name" value="PLC-like_Pdiesterase_TIM-brl"/>
</dbReference>
<protein>
    <recommendedName>
        <fullName evidence="1">GP-PDE domain-containing protein</fullName>
    </recommendedName>
</protein>
<dbReference type="Pfam" id="PF03009">
    <property type="entry name" value="GDPD"/>
    <property type="match status" value="1"/>
</dbReference>
<dbReference type="GO" id="GO:0008081">
    <property type="term" value="F:phosphoric diester hydrolase activity"/>
    <property type="evidence" value="ECO:0007669"/>
    <property type="project" value="InterPro"/>
</dbReference>
<dbReference type="Proteomes" id="UP000255036">
    <property type="component" value="Unassembled WGS sequence"/>
</dbReference>
<evidence type="ECO:0000313" key="2">
    <source>
        <dbReference type="EMBL" id="RDU24444.1"/>
    </source>
</evidence>
<organism evidence="2 3">
    <name type="scientific">Anaerosacchariphilus polymeriproducens</name>
    <dbReference type="NCBI Taxonomy" id="1812858"/>
    <lineage>
        <taxon>Bacteria</taxon>
        <taxon>Bacillati</taxon>
        <taxon>Bacillota</taxon>
        <taxon>Clostridia</taxon>
        <taxon>Lachnospirales</taxon>
        <taxon>Lachnospiraceae</taxon>
        <taxon>Anaerosacchariphilus</taxon>
    </lineage>
</organism>
<comment type="caution">
    <text evidence="2">The sequence shown here is derived from an EMBL/GenBank/DDBJ whole genome shotgun (WGS) entry which is preliminary data.</text>
</comment>
<keyword evidence="3" id="KW-1185">Reference proteome</keyword>
<dbReference type="SUPFAM" id="SSF51695">
    <property type="entry name" value="PLC-like phosphodiesterases"/>
    <property type="match status" value="1"/>
</dbReference>
<evidence type="ECO:0000259" key="1">
    <source>
        <dbReference type="PROSITE" id="PS51704"/>
    </source>
</evidence>
<dbReference type="PROSITE" id="PS51704">
    <property type="entry name" value="GP_PDE"/>
    <property type="match status" value="1"/>
</dbReference>
<dbReference type="Pfam" id="PF02368">
    <property type="entry name" value="Big_2"/>
    <property type="match status" value="3"/>
</dbReference>